<organism evidence="2 3">
    <name type="scientific">Volvox africanus</name>
    <dbReference type="NCBI Taxonomy" id="51714"/>
    <lineage>
        <taxon>Eukaryota</taxon>
        <taxon>Viridiplantae</taxon>
        <taxon>Chlorophyta</taxon>
        <taxon>core chlorophytes</taxon>
        <taxon>Chlorophyceae</taxon>
        <taxon>CS clade</taxon>
        <taxon>Chlamydomonadales</taxon>
        <taxon>Volvocaceae</taxon>
        <taxon>Volvox</taxon>
    </lineage>
</organism>
<dbReference type="EMBL" id="BSDZ01000021">
    <property type="protein sequence ID" value="GLI64900.1"/>
    <property type="molecule type" value="Genomic_DNA"/>
</dbReference>
<sequence>RPPPQAGPEGRMARWLRHAERGFWVRPDGVVLGLMEPHRTDNYLREGFSLRQALRATDPDLVHHSHQAEPDGLENKASWQTQPHPFEDAADPAPAGAQTPPCIQAVSP</sequence>
<keyword evidence="3" id="KW-1185">Reference proteome</keyword>
<feature type="region of interest" description="Disordered" evidence="1">
    <location>
        <begin position="59"/>
        <end position="108"/>
    </location>
</feature>
<proteinExistence type="predicted"/>
<evidence type="ECO:0000313" key="2">
    <source>
        <dbReference type="EMBL" id="GLI64900.1"/>
    </source>
</evidence>
<dbReference type="Proteomes" id="UP001165090">
    <property type="component" value="Unassembled WGS sequence"/>
</dbReference>
<feature type="non-terminal residue" evidence="2">
    <location>
        <position position="1"/>
    </location>
</feature>
<gene>
    <name evidence="2" type="ORF">VaNZ11_008291</name>
</gene>
<evidence type="ECO:0000313" key="3">
    <source>
        <dbReference type="Proteomes" id="UP001165090"/>
    </source>
</evidence>
<protein>
    <submittedName>
        <fullName evidence="2">Uncharacterized protein</fullName>
    </submittedName>
</protein>
<comment type="caution">
    <text evidence="2">The sequence shown here is derived from an EMBL/GenBank/DDBJ whole genome shotgun (WGS) entry which is preliminary data.</text>
</comment>
<reference evidence="2 3" key="1">
    <citation type="journal article" date="2023" name="IScience">
        <title>Expanded male sex-determining region conserved during the evolution of homothallism in the green alga Volvox.</title>
        <authorList>
            <person name="Yamamoto K."/>
            <person name="Matsuzaki R."/>
            <person name="Mahakham W."/>
            <person name="Heman W."/>
            <person name="Sekimoto H."/>
            <person name="Kawachi M."/>
            <person name="Minakuchi Y."/>
            <person name="Toyoda A."/>
            <person name="Nozaki H."/>
        </authorList>
    </citation>
    <scope>NUCLEOTIDE SEQUENCE [LARGE SCALE GENOMIC DNA]</scope>
    <source>
        <strain evidence="2 3">NIES-4468</strain>
    </source>
</reference>
<feature type="non-terminal residue" evidence="2">
    <location>
        <position position="108"/>
    </location>
</feature>
<evidence type="ECO:0000256" key="1">
    <source>
        <dbReference type="SAM" id="MobiDB-lite"/>
    </source>
</evidence>
<name>A0ABQ5S4U9_9CHLO</name>
<accession>A0ABQ5S4U9</accession>
<feature type="compositionally biased region" description="Basic and acidic residues" evidence="1">
    <location>
        <begin position="59"/>
        <end position="69"/>
    </location>
</feature>